<accession>A0ABD1S390</accession>
<keyword evidence="1" id="KW-0812">Transmembrane</keyword>
<keyword evidence="1" id="KW-1133">Transmembrane helix</keyword>
<dbReference type="AlphaFoldDB" id="A0ABD1S390"/>
<comment type="caution">
    <text evidence="2">The sequence shown here is derived from an EMBL/GenBank/DDBJ whole genome shotgun (WGS) entry which is preliminary data.</text>
</comment>
<evidence type="ECO:0000313" key="3">
    <source>
        <dbReference type="Proteomes" id="UP001604277"/>
    </source>
</evidence>
<sequence length="151" mass="17194">MEGIVEMSLHISMQIGYRRTARQEFFDVNPRRYSKVDYKLVVDGIEDTAEKWWRNVKSKTQQASSRGVAVNEHDVVLKVLGERRRHWRAVGRVLRGTSRSHTSTTTLRDQPGTSQSTQATNYKELLFASLVLKTAIVVSALFLVILSEETA</sequence>
<dbReference type="Proteomes" id="UP001604277">
    <property type="component" value="Unassembled WGS sequence"/>
</dbReference>
<keyword evidence="1" id="KW-0472">Membrane</keyword>
<evidence type="ECO:0000313" key="2">
    <source>
        <dbReference type="EMBL" id="KAL2494639.1"/>
    </source>
</evidence>
<dbReference type="EMBL" id="JBFOLJ010000011">
    <property type="protein sequence ID" value="KAL2494639.1"/>
    <property type="molecule type" value="Genomic_DNA"/>
</dbReference>
<proteinExistence type="predicted"/>
<name>A0ABD1S390_9LAMI</name>
<keyword evidence="3" id="KW-1185">Reference proteome</keyword>
<feature type="transmembrane region" description="Helical" evidence="1">
    <location>
        <begin position="125"/>
        <end position="146"/>
    </location>
</feature>
<gene>
    <name evidence="2" type="ORF">Fot_38396</name>
</gene>
<evidence type="ECO:0000256" key="1">
    <source>
        <dbReference type="SAM" id="Phobius"/>
    </source>
</evidence>
<protein>
    <submittedName>
        <fullName evidence="2">Uncharacterized protein</fullName>
    </submittedName>
</protein>
<reference evidence="3" key="1">
    <citation type="submission" date="2024-07" db="EMBL/GenBank/DDBJ databases">
        <title>Two chromosome-level genome assemblies of Korean endemic species Abeliophyllum distichum and Forsythia ovata (Oleaceae).</title>
        <authorList>
            <person name="Jang H."/>
        </authorList>
    </citation>
    <scope>NUCLEOTIDE SEQUENCE [LARGE SCALE GENOMIC DNA]</scope>
</reference>
<organism evidence="2 3">
    <name type="scientific">Forsythia ovata</name>
    <dbReference type="NCBI Taxonomy" id="205694"/>
    <lineage>
        <taxon>Eukaryota</taxon>
        <taxon>Viridiplantae</taxon>
        <taxon>Streptophyta</taxon>
        <taxon>Embryophyta</taxon>
        <taxon>Tracheophyta</taxon>
        <taxon>Spermatophyta</taxon>
        <taxon>Magnoliopsida</taxon>
        <taxon>eudicotyledons</taxon>
        <taxon>Gunneridae</taxon>
        <taxon>Pentapetalae</taxon>
        <taxon>asterids</taxon>
        <taxon>lamiids</taxon>
        <taxon>Lamiales</taxon>
        <taxon>Oleaceae</taxon>
        <taxon>Forsythieae</taxon>
        <taxon>Forsythia</taxon>
    </lineage>
</organism>